<keyword evidence="1" id="KW-0472">Membrane</keyword>
<proteinExistence type="predicted"/>
<evidence type="ECO:0000313" key="3">
    <source>
        <dbReference type="Proteomes" id="UP001205560"/>
    </source>
</evidence>
<dbReference type="InterPro" id="IPR021344">
    <property type="entry name" value="DUF2970"/>
</dbReference>
<accession>A0ABT2A580</accession>
<keyword evidence="1" id="KW-0812">Transmembrane</keyword>
<reference evidence="2 3" key="1">
    <citation type="submission" date="2022-08" db="EMBL/GenBank/DDBJ databases">
        <title>Reclassification of Massilia species as members of the genera Telluria, Duganella, Pseudoduganella, Mokoshia gen. nov. and Zemynaea gen. nov. using orthogonal and non-orthogonal genome-based approaches.</title>
        <authorList>
            <person name="Bowman J.P."/>
        </authorList>
    </citation>
    <scope>NUCLEOTIDE SEQUENCE [LARGE SCALE GENOMIC DNA]</scope>
    <source>
        <strain evidence="2 3">LMG 28164</strain>
    </source>
</reference>
<name>A0ABT2A580_9BURK</name>
<evidence type="ECO:0000313" key="2">
    <source>
        <dbReference type="EMBL" id="MCS0588990.1"/>
    </source>
</evidence>
<keyword evidence="3" id="KW-1185">Reference proteome</keyword>
<dbReference type="RefSeq" id="WP_258844757.1">
    <property type="nucleotide sequence ID" value="NZ_JANUGX010000006.1"/>
</dbReference>
<feature type="transmembrane region" description="Helical" evidence="1">
    <location>
        <begin position="44"/>
        <end position="65"/>
    </location>
</feature>
<comment type="caution">
    <text evidence="2">The sequence shown here is derived from an EMBL/GenBank/DDBJ whole genome shotgun (WGS) entry which is preliminary data.</text>
</comment>
<keyword evidence="1" id="KW-1133">Transmembrane helix</keyword>
<organism evidence="2 3">
    <name type="scientific">Massilia norwichensis</name>
    <dbReference type="NCBI Taxonomy" id="1442366"/>
    <lineage>
        <taxon>Bacteria</taxon>
        <taxon>Pseudomonadati</taxon>
        <taxon>Pseudomonadota</taxon>
        <taxon>Betaproteobacteria</taxon>
        <taxon>Burkholderiales</taxon>
        <taxon>Oxalobacteraceae</taxon>
        <taxon>Telluria group</taxon>
        <taxon>Massilia</taxon>
    </lineage>
</organism>
<gene>
    <name evidence="2" type="ORF">NX782_07215</name>
</gene>
<protein>
    <submittedName>
        <fullName evidence="2">DUF2970 domain-containing protein</fullName>
    </submittedName>
</protein>
<evidence type="ECO:0000256" key="1">
    <source>
        <dbReference type="SAM" id="Phobius"/>
    </source>
</evidence>
<sequence length="71" mass="7875">MNEPRKASEGRANFSATMKAVFWSFFGVRKRKDYEHDAANLNPIHVIVGALIGVAIFIGILMLVVRMAVAK</sequence>
<dbReference type="Pfam" id="PF11174">
    <property type="entry name" value="DUF2970"/>
    <property type="match status" value="1"/>
</dbReference>
<dbReference type="Proteomes" id="UP001205560">
    <property type="component" value="Unassembled WGS sequence"/>
</dbReference>
<dbReference type="EMBL" id="JANUGX010000006">
    <property type="protein sequence ID" value="MCS0588990.1"/>
    <property type="molecule type" value="Genomic_DNA"/>
</dbReference>